<evidence type="ECO:0000313" key="2">
    <source>
        <dbReference type="EMBL" id="RDB24330.1"/>
    </source>
</evidence>
<dbReference type="Proteomes" id="UP000076154">
    <property type="component" value="Unassembled WGS sequence"/>
</dbReference>
<name>A0A369JSX6_HYPMA</name>
<evidence type="ECO:0000256" key="1">
    <source>
        <dbReference type="SAM" id="MobiDB-lite"/>
    </source>
</evidence>
<feature type="region of interest" description="Disordered" evidence="1">
    <location>
        <begin position="1159"/>
        <end position="1206"/>
    </location>
</feature>
<dbReference type="PANTHER" id="PTHR31912:SF34">
    <property type="entry name" value="NOTOCHORD-RELATED PROTEIN"/>
    <property type="match status" value="1"/>
</dbReference>
<comment type="caution">
    <text evidence="2">The sequence shown here is derived from an EMBL/GenBank/DDBJ whole genome shotgun (WGS) entry which is preliminary data.</text>
</comment>
<dbReference type="InParanoid" id="A0A369JSX6"/>
<accession>A0A369JSX6</accession>
<proteinExistence type="predicted"/>
<dbReference type="OrthoDB" id="2506088at2759"/>
<dbReference type="PANTHER" id="PTHR31912">
    <property type="entry name" value="IP13529P"/>
    <property type="match status" value="1"/>
</dbReference>
<sequence length="1206" mass="136124">MGRRAEELPAYVELSEDGTLVRCNLCLMHNRLDYSKEWIQRKGWRSHKGSGIHDRSEAKQRVLDDAAMDLQEPASAEVEVVTFNDILIINAPKTPTGNMQSEEQAMWDHFDAGSFTLEAGEDPNHSSQRLYQDLARKADAYGAWDGTEALPEYRDLDDVSQFLDEDEEEDLLSEILRGLGLEEEHEDSSDRNPAEELNSPWYPYGSKLMFLLDTIDNLPRLRISGAMMRVFLWLLREVGVRQVPSFDKLRKIQRKLREGSGVPTVHWMSPKGNAYSFNDPAVIVANDWASPITRPHLRRYPVIPKDGVITEVYHAEKWHREINRHFLTPMYDDGFRHYFIDELAQLKDGRYAVPVRWLEDVDGRIVADAWRVELEDDNRATIIDTATVRIHSQELALNFEEIIESNLMPEWSDTTTEAGHPSRMPNPDRALAEGDPIYTSFIDIFGDDVSGNRSKSWNKHWNMYISHRNLPRKLLHQQYHTHFVSTSTFASIPEQFVGVKEAIESTHSKPVKVRDADTGKQIRLKIYCNCGPGDNPSQSETSGHIGGNGNYPCRKCHTGGTQKSKETDEGFYKMFTAGEARSSKETLAEVKSQVEAACTGVAKTVADAQSDTGVKDAYTQYWIDAIIEKARAMQKENPGMPTTTIQATLIKWVYDHEEAIYNSFLTLDGFDASRDTPVEILHTILLGIVKYLWHRSHTSWNAAQKKIYSTRLQGTNTQGLSIHHIRANYIMQYANSLIGRQLKTLAQVNVFHVYDLVDPLRFLFTKATGELCALLWFTEIRDLEEYLSDVDIAAANVLDIAAVIDPSKIVSKIKYHLLSHLREDIIRFGPLVGVATEVFECFNAVFRYCSILSNHLAPSRDIAYKLAAQETMKHFLSGGWWHVKDSVDLQGNPKWVQPGPSVRTFMASNPVLHTLCGWTRNNDSTPGTVKSEPRKRGPDKQTLLPLVRLAWLETQGSRALNNTSPNNETQWQRCKYVIAETQDQCNVGSWVFARSPLLENIPIPGRIVEILQDTSASPSAFVVIDVFQVSATRDEVFGMPVLLRRFNECCLHVIPASSVIFDFNAQHDCRYAKCEATGEQPLIQERVPSGVTENFVVHKAIDRYLINIHALHNAHLIRATLPRDLTAPIPYAPNREAHHSAIAAELRSAQDTKRAKTAAKTAANAAAKKAEAALKDTTSGPAAKRRRVDDEGSGEEDNRDVDMVSV</sequence>
<evidence type="ECO:0000313" key="3">
    <source>
        <dbReference type="Proteomes" id="UP000076154"/>
    </source>
</evidence>
<keyword evidence="3" id="KW-1185">Reference proteome</keyword>
<dbReference type="AlphaFoldDB" id="A0A369JSX6"/>
<dbReference type="STRING" id="39966.A0A369JSX6"/>
<organism evidence="2 3">
    <name type="scientific">Hypsizygus marmoreus</name>
    <name type="common">White beech mushroom</name>
    <name type="synonym">Agaricus marmoreus</name>
    <dbReference type="NCBI Taxonomy" id="39966"/>
    <lineage>
        <taxon>Eukaryota</taxon>
        <taxon>Fungi</taxon>
        <taxon>Dikarya</taxon>
        <taxon>Basidiomycota</taxon>
        <taxon>Agaricomycotina</taxon>
        <taxon>Agaricomycetes</taxon>
        <taxon>Agaricomycetidae</taxon>
        <taxon>Agaricales</taxon>
        <taxon>Tricholomatineae</taxon>
        <taxon>Lyophyllaceae</taxon>
        <taxon>Hypsizygus</taxon>
    </lineage>
</organism>
<gene>
    <name evidence="2" type="ORF">Hypma_008504</name>
</gene>
<protein>
    <submittedName>
        <fullName evidence="2">Uncharacterized protein</fullName>
    </submittedName>
</protein>
<dbReference type="EMBL" id="LUEZ02000044">
    <property type="protein sequence ID" value="RDB24330.1"/>
    <property type="molecule type" value="Genomic_DNA"/>
</dbReference>
<reference evidence="2" key="1">
    <citation type="submission" date="2018-04" db="EMBL/GenBank/DDBJ databases">
        <title>Whole genome sequencing of Hypsizygus marmoreus.</title>
        <authorList>
            <person name="Choi I.-G."/>
            <person name="Min B."/>
            <person name="Kim J.-G."/>
            <person name="Kim S."/>
            <person name="Oh Y.-L."/>
            <person name="Kong W.-S."/>
            <person name="Park H."/>
            <person name="Jeong J."/>
            <person name="Song E.-S."/>
        </authorList>
    </citation>
    <scope>NUCLEOTIDE SEQUENCE [LARGE SCALE GENOMIC DNA]</scope>
    <source>
        <strain evidence="2">51987-8</strain>
    </source>
</reference>